<evidence type="ECO:0000256" key="1">
    <source>
        <dbReference type="ARBA" id="ARBA00009437"/>
    </source>
</evidence>
<dbReference type="InterPro" id="IPR036388">
    <property type="entry name" value="WH-like_DNA-bd_sf"/>
</dbReference>
<evidence type="ECO:0000313" key="7">
    <source>
        <dbReference type="EMBL" id="ADD79006.1"/>
    </source>
</evidence>
<evidence type="ECO:0000256" key="3">
    <source>
        <dbReference type="ARBA" id="ARBA00023125"/>
    </source>
</evidence>
<dbReference type="PROSITE" id="PS50931">
    <property type="entry name" value="HTH_LYSR"/>
    <property type="match status" value="1"/>
</dbReference>
<dbReference type="Gene3D" id="3.40.190.10">
    <property type="entry name" value="Periplasmic binding protein-like II"/>
    <property type="match status" value="2"/>
</dbReference>
<dbReference type="NCBIfam" id="NF008361">
    <property type="entry name" value="PRK11151.1"/>
    <property type="match status" value="1"/>
</dbReference>
<dbReference type="FunFam" id="1.10.10.10:FF:000001">
    <property type="entry name" value="LysR family transcriptional regulator"/>
    <property type="match status" value="1"/>
</dbReference>
<dbReference type="Pfam" id="PF00126">
    <property type="entry name" value="HTH_1"/>
    <property type="match status" value="1"/>
</dbReference>
<keyword evidence="3" id="KW-0238">DNA-binding</keyword>
<dbReference type="FunFam" id="3.40.190.10:FF:000027">
    <property type="entry name" value="DNA-binding transcriptional regulator OxyR"/>
    <property type="match status" value="1"/>
</dbReference>
<dbReference type="PANTHER" id="PTHR30346">
    <property type="entry name" value="TRANSCRIPTIONAL DUAL REGULATOR HCAR-RELATED"/>
    <property type="match status" value="1"/>
</dbReference>
<dbReference type="Proteomes" id="UP000001702">
    <property type="component" value="Chromosome"/>
</dbReference>
<dbReference type="STRING" id="706191.PANA_3839"/>
<sequence>MMWALFPSALDRANRWLLFYLSPRAIVEWRVIMNIRDLEYLVSLAEHRHFRRAADACHVSQPTLSGQIRKLEDELGVMLLERTSRKVLFTQAGLLLVDQARTVLREVKVLKEMASQQGEAMSGPLHIGLIPTTGPYLLPQIIPMLHQTFPKLEMYLHEAQTQQLLAQLDSGKLDCAILALVKESEAFIEVPLFDEPMKLAVYEDHPWRDRDRVPMSDLAGEKLLMLEDGHCLRDQAMGFCFEAGADEDTHFRATSLETLRNMVAAGSGITLLPALAVPDQRIRDGVCYLPCYKPVPQRTIALVYRPGSPLRSRYEQLAEAIRTHMQGYFDTTLKQAV</sequence>
<accession>D4GDW4</accession>
<dbReference type="InterPro" id="IPR005119">
    <property type="entry name" value="LysR_subst-bd"/>
</dbReference>
<organism evidence="7 8">
    <name type="scientific">Pantoea ananatis (strain LMG 20103)</name>
    <dbReference type="NCBI Taxonomy" id="706191"/>
    <lineage>
        <taxon>Bacteria</taxon>
        <taxon>Pseudomonadati</taxon>
        <taxon>Pseudomonadota</taxon>
        <taxon>Gammaproteobacteria</taxon>
        <taxon>Enterobacterales</taxon>
        <taxon>Erwiniaceae</taxon>
        <taxon>Pantoea</taxon>
    </lineage>
</organism>
<evidence type="ECO:0000259" key="6">
    <source>
        <dbReference type="PROSITE" id="PS50931"/>
    </source>
</evidence>
<dbReference type="InterPro" id="IPR036390">
    <property type="entry name" value="WH_DNA-bd_sf"/>
</dbReference>
<reference evidence="7 8" key="1">
    <citation type="journal article" date="2010" name="J. Bacteriol.">
        <title>Genome sequence of Pantoea ananatis LMG20103, the causative agent of Eucalyptus blight and dieback.</title>
        <authorList>
            <person name="De Maayer P."/>
            <person name="Chan W.Y."/>
            <person name="Venter S.N."/>
            <person name="Toth I.K."/>
            <person name="Birch P.R."/>
            <person name="Joubert F."/>
            <person name="Coutinho T.A."/>
        </authorList>
    </citation>
    <scope>NUCLEOTIDE SEQUENCE [LARGE SCALE GENOMIC DNA]</scope>
    <source>
        <strain evidence="7 8">LMG 20103</strain>
    </source>
</reference>
<evidence type="ECO:0000256" key="2">
    <source>
        <dbReference type="ARBA" id="ARBA00023015"/>
    </source>
</evidence>
<dbReference type="SUPFAM" id="SSF53850">
    <property type="entry name" value="Periplasmic binding protein-like II"/>
    <property type="match status" value="1"/>
</dbReference>
<dbReference type="EMBL" id="CP001875">
    <property type="protein sequence ID" value="ADD79006.1"/>
    <property type="molecule type" value="Genomic_DNA"/>
</dbReference>
<dbReference type="PANTHER" id="PTHR30346:SF26">
    <property type="entry name" value="HYDROGEN PEROXIDE-INDUCIBLE GENES ACTIVATOR"/>
    <property type="match status" value="1"/>
</dbReference>
<protein>
    <submittedName>
        <fullName evidence="7">OxyR</fullName>
    </submittedName>
</protein>
<dbReference type="KEGG" id="pam:PANA_3839"/>
<dbReference type="InterPro" id="IPR000847">
    <property type="entry name" value="LysR_HTH_N"/>
</dbReference>
<dbReference type="Pfam" id="PF03466">
    <property type="entry name" value="LysR_substrate"/>
    <property type="match status" value="1"/>
</dbReference>
<dbReference type="HOGENOM" id="CLU_039613_6_4_6"/>
<dbReference type="GO" id="GO:0003677">
    <property type="term" value="F:DNA binding"/>
    <property type="evidence" value="ECO:0007669"/>
    <property type="project" value="UniProtKB-KW"/>
</dbReference>
<dbReference type="CDD" id="cd08411">
    <property type="entry name" value="PBP2_OxyR"/>
    <property type="match status" value="1"/>
</dbReference>
<feature type="domain" description="HTH lysR-type" evidence="6">
    <location>
        <begin position="33"/>
        <end position="90"/>
    </location>
</feature>
<dbReference type="PRINTS" id="PR00039">
    <property type="entry name" value="HTHLYSR"/>
</dbReference>
<dbReference type="eggNOG" id="COG0583">
    <property type="taxonomic scope" value="Bacteria"/>
</dbReference>
<comment type="similarity">
    <text evidence="1">Belongs to the LysR transcriptional regulatory family.</text>
</comment>
<evidence type="ECO:0000256" key="4">
    <source>
        <dbReference type="ARBA" id="ARBA00023159"/>
    </source>
</evidence>
<evidence type="ECO:0000313" key="8">
    <source>
        <dbReference type="Proteomes" id="UP000001702"/>
    </source>
</evidence>
<keyword evidence="4" id="KW-0010">Activator</keyword>
<dbReference type="AlphaFoldDB" id="D4GDW4"/>
<dbReference type="GO" id="GO:0032993">
    <property type="term" value="C:protein-DNA complex"/>
    <property type="evidence" value="ECO:0007669"/>
    <property type="project" value="TreeGrafter"/>
</dbReference>
<keyword evidence="5" id="KW-0804">Transcription</keyword>
<gene>
    <name evidence="7" type="primary">oxyR</name>
    <name evidence="7" type="ordered locus">PANA_3839</name>
</gene>
<keyword evidence="8" id="KW-1185">Reference proteome</keyword>
<dbReference type="GO" id="GO:0003700">
    <property type="term" value="F:DNA-binding transcription factor activity"/>
    <property type="evidence" value="ECO:0007669"/>
    <property type="project" value="InterPro"/>
</dbReference>
<keyword evidence="2" id="KW-0805">Transcription regulation</keyword>
<dbReference type="Gene3D" id="1.10.10.10">
    <property type="entry name" value="Winged helix-like DNA-binding domain superfamily/Winged helix DNA-binding domain"/>
    <property type="match status" value="1"/>
</dbReference>
<proteinExistence type="inferred from homology"/>
<dbReference type="SUPFAM" id="SSF46785">
    <property type="entry name" value="Winged helix' DNA-binding domain"/>
    <property type="match status" value="1"/>
</dbReference>
<evidence type="ECO:0000256" key="5">
    <source>
        <dbReference type="ARBA" id="ARBA00023163"/>
    </source>
</evidence>
<name>D4GDW4_PANAM</name>